<dbReference type="InterPro" id="IPR001932">
    <property type="entry name" value="PPM-type_phosphatase-like_dom"/>
</dbReference>
<evidence type="ECO:0000256" key="2">
    <source>
        <dbReference type="SAM" id="Phobius"/>
    </source>
</evidence>
<dbReference type="PANTHER" id="PTHR43156:SF2">
    <property type="entry name" value="STAGE II SPORULATION PROTEIN E"/>
    <property type="match status" value="1"/>
</dbReference>
<keyword evidence="2" id="KW-0812">Transmembrane</keyword>
<keyword evidence="1" id="KW-0378">Hydrolase</keyword>
<accession>A0A645BB10</accession>
<dbReference type="CDD" id="cd06225">
    <property type="entry name" value="HAMP"/>
    <property type="match status" value="1"/>
</dbReference>
<dbReference type="Pfam" id="PF00672">
    <property type="entry name" value="HAMP"/>
    <property type="match status" value="1"/>
</dbReference>
<evidence type="ECO:0000259" key="3">
    <source>
        <dbReference type="PROSITE" id="PS50885"/>
    </source>
</evidence>
<evidence type="ECO:0000256" key="1">
    <source>
        <dbReference type="ARBA" id="ARBA00022801"/>
    </source>
</evidence>
<dbReference type="PROSITE" id="PS51746">
    <property type="entry name" value="PPM_2"/>
    <property type="match status" value="1"/>
</dbReference>
<organism evidence="5">
    <name type="scientific">bioreactor metagenome</name>
    <dbReference type="NCBI Taxonomy" id="1076179"/>
    <lineage>
        <taxon>unclassified sequences</taxon>
        <taxon>metagenomes</taxon>
        <taxon>ecological metagenomes</taxon>
    </lineage>
</organism>
<feature type="domain" description="HAMP" evidence="3">
    <location>
        <begin position="125"/>
        <end position="180"/>
    </location>
</feature>
<comment type="caution">
    <text evidence="5">The sequence shown here is derived from an EMBL/GenBank/DDBJ whole genome shotgun (WGS) entry which is preliminary data.</text>
</comment>
<name>A0A645BB10_9ZZZZ</name>
<protein>
    <recommendedName>
        <fullName evidence="6">Phosphoserine phosphatase RsbU</fullName>
    </recommendedName>
</protein>
<dbReference type="AlphaFoldDB" id="A0A645BB10"/>
<dbReference type="Pfam" id="PF07228">
    <property type="entry name" value="SpoIIE"/>
    <property type="match status" value="1"/>
</dbReference>
<dbReference type="GO" id="GO:0007165">
    <property type="term" value="P:signal transduction"/>
    <property type="evidence" value="ECO:0007669"/>
    <property type="project" value="InterPro"/>
</dbReference>
<dbReference type="Gene3D" id="6.10.340.10">
    <property type="match status" value="1"/>
</dbReference>
<dbReference type="PANTHER" id="PTHR43156">
    <property type="entry name" value="STAGE II SPORULATION PROTEIN E-RELATED"/>
    <property type="match status" value="1"/>
</dbReference>
<dbReference type="InterPro" id="IPR036457">
    <property type="entry name" value="PPM-type-like_dom_sf"/>
</dbReference>
<dbReference type="InterPro" id="IPR052016">
    <property type="entry name" value="Bact_Sigma-Reg"/>
</dbReference>
<dbReference type="GO" id="GO:0016791">
    <property type="term" value="F:phosphatase activity"/>
    <property type="evidence" value="ECO:0007669"/>
    <property type="project" value="TreeGrafter"/>
</dbReference>
<evidence type="ECO:0008006" key="6">
    <source>
        <dbReference type="Google" id="ProtNLM"/>
    </source>
</evidence>
<reference evidence="5" key="1">
    <citation type="submission" date="2019-08" db="EMBL/GenBank/DDBJ databases">
        <authorList>
            <person name="Kucharzyk K."/>
            <person name="Murdoch R.W."/>
            <person name="Higgins S."/>
            <person name="Loffler F."/>
        </authorList>
    </citation>
    <scope>NUCLEOTIDE SEQUENCE</scope>
</reference>
<feature type="domain" description="PPM-type phosphatase" evidence="4">
    <location>
        <begin position="219"/>
        <end position="436"/>
    </location>
</feature>
<gene>
    <name evidence="5" type="ORF">SDC9_109132</name>
</gene>
<dbReference type="EMBL" id="VSSQ01018778">
    <property type="protein sequence ID" value="MPM62266.1"/>
    <property type="molecule type" value="Genomic_DNA"/>
</dbReference>
<dbReference type="GO" id="GO:0016020">
    <property type="term" value="C:membrane"/>
    <property type="evidence" value="ECO:0007669"/>
    <property type="project" value="InterPro"/>
</dbReference>
<dbReference type="SMART" id="SM00304">
    <property type="entry name" value="HAMP"/>
    <property type="match status" value="1"/>
</dbReference>
<evidence type="ECO:0000313" key="5">
    <source>
        <dbReference type="EMBL" id="MPM62266.1"/>
    </source>
</evidence>
<keyword evidence="2" id="KW-1133">Transmembrane helix</keyword>
<dbReference type="PROSITE" id="PS50885">
    <property type="entry name" value="HAMP"/>
    <property type="match status" value="1"/>
</dbReference>
<dbReference type="SMART" id="SM00331">
    <property type="entry name" value="PP2C_SIG"/>
    <property type="match status" value="1"/>
</dbReference>
<proteinExistence type="predicted"/>
<dbReference type="InterPro" id="IPR003660">
    <property type="entry name" value="HAMP_dom"/>
</dbReference>
<feature type="transmembrane region" description="Helical" evidence="2">
    <location>
        <begin position="104"/>
        <end position="123"/>
    </location>
</feature>
<dbReference type="SUPFAM" id="SSF158472">
    <property type="entry name" value="HAMP domain-like"/>
    <property type="match status" value="1"/>
</dbReference>
<keyword evidence="2" id="KW-0472">Membrane</keyword>
<dbReference type="Gene3D" id="3.60.40.10">
    <property type="entry name" value="PPM-type phosphatase domain"/>
    <property type="match status" value="1"/>
</dbReference>
<evidence type="ECO:0000259" key="4">
    <source>
        <dbReference type="PROSITE" id="PS51746"/>
    </source>
</evidence>
<sequence length="441" mass="48884">MFVPSADENNAVYVFDIYKDGDDPDLVASLGDESGPIDVYDLVYRIYSTGQTDGSTVVTSGEFGYLASAYTLVRASDGTPAAIVGADIEMNVIIREVWSHTLQILLMAVVIVLVSMAVALLVINRQIILPIRGLSLYMGRFASDKRNLNTERFTVRTGDEIELMADSFNRMAEDVKSYTEHLAAVTADRERIATELQVATQIQASMLPSIFPPFPDRKEFDIYARMEPAKEVGGDFYDFFMIDDRRLGVVIADVSGKGVPAALFMVITKTLIKNQAGFSQTPAEILRLVNNKLLETNDAGFFVTVFMGILEVDNGRFTYSNAGHNLPLLSRAGGQYEFLQADSGFVLAGWEDFDYQTEAVTLNEGDRLVFYTDGVTEALNPREELFGDDRLLETVNRPEAARMPLEALVQLVRDEVERFADGAQQADDITLMALSFGNRQQ</sequence>
<dbReference type="SUPFAM" id="SSF81606">
    <property type="entry name" value="PP2C-like"/>
    <property type="match status" value="1"/>
</dbReference>